<feature type="transmembrane region" description="Helical" evidence="1">
    <location>
        <begin position="21"/>
        <end position="41"/>
    </location>
</feature>
<evidence type="ECO:0000313" key="2">
    <source>
        <dbReference type="EMBL" id="PXV91609.1"/>
    </source>
</evidence>
<dbReference type="PANTHER" id="PTHR37305">
    <property type="entry name" value="INTEGRAL MEMBRANE PROTEIN-RELATED"/>
    <property type="match status" value="1"/>
</dbReference>
<feature type="transmembrane region" description="Helical" evidence="1">
    <location>
        <begin position="159"/>
        <end position="187"/>
    </location>
</feature>
<dbReference type="PANTHER" id="PTHR37305:SF1">
    <property type="entry name" value="MEMBRANE PROTEIN"/>
    <property type="match status" value="1"/>
</dbReference>
<evidence type="ECO:0000313" key="3">
    <source>
        <dbReference type="Proteomes" id="UP000247523"/>
    </source>
</evidence>
<feature type="transmembrane region" description="Helical" evidence="1">
    <location>
        <begin position="106"/>
        <end position="128"/>
    </location>
</feature>
<feature type="transmembrane region" description="Helical" evidence="1">
    <location>
        <begin position="287"/>
        <end position="310"/>
    </location>
</feature>
<feature type="transmembrane region" description="Helical" evidence="1">
    <location>
        <begin position="241"/>
        <end position="260"/>
    </location>
</feature>
<dbReference type="Proteomes" id="UP000247523">
    <property type="component" value="Unassembled WGS sequence"/>
</dbReference>
<comment type="caution">
    <text evidence="2">The sequence shown here is derived from an EMBL/GenBank/DDBJ whole genome shotgun (WGS) entry which is preliminary data.</text>
</comment>
<name>A0A318ENB6_9FIRM</name>
<proteinExistence type="predicted"/>
<keyword evidence="1" id="KW-0812">Transmembrane</keyword>
<feature type="transmembrane region" description="Helical" evidence="1">
    <location>
        <begin position="207"/>
        <end position="234"/>
    </location>
</feature>
<dbReference type="AlphaFoldDB" id="A0A318ENB6"/>
<organism evidence="2 3">
    <name type="scientific">Lachnotalea glycerini</name>
    <dbReference type="NCBI Taxonomy" id="1763509"/>
    <lineage>
        <taxon>Bacteria</taxon>
        <taxon>Bacillati</taxon>
        <taxon>Bacillota</taxon>
        <taxon>Clostridia</taxon>
        <taxon>Lachnospirales</taxon>
        <taxon>Lachnospiraceae</taxon>
        <taxon>Lachnotalea</taxon>
    </lineage>
</organism>
<keyword evidence="1" id="KW-0472">Membrane</keyword>
<dbReference type="EMBL" id="QICS01000003">
    <property type="protein sequence ID" value="PXV91609.1"/>
    <property type="molecule type" value="Genomic_DNA"/>
</dbReference>
<evidence type="ECO:0000256" key="1">
    <source>
        <dbReference type="SAM" id="Phobius"/>
    </source>
</evidence>
<accession>A0A318ENB6</accession>
<keyword evidence="1" id="KW-1133">Transmembrane helix</keyword>
<gene>
    <name evidence="2" type="ORF">C8E03_103167</name>
</gene>
<sequence length="315" mass="36857">MVVIHNMKNMILSELYKNVTLKYLIVVFISMFVVISAYSLLFESAPIEEWKENAQEMKELQQEGILALSKESGEENYDKLIDYFNGIVSTIDYCLKNNIPYNPSNVYYFMSRTTNLFTIVIFLCIYLCSRVYSVESENETWKNLVCCGRNRNTIILGKMIFTIMLTCAVFLSYAFISFLVGLFRFGINGNDYIYVKMVEKSIVESNYIVDFFVSIGLSLYKTIFLIVLMTFIYFIFNNDKIALIVPISTFIFAGKINLLIEKYRWKKLLPFHYLTIDMKEVFIRSNMIYGFIIVLLLFMVIMSIGISLSFKHKEY</sequence>
<dbReference type="Pfam" id="PF12730">
    <property type="entry name" value="ABC2_membrane_4"/>
    <property type="match status" value="1"/>
</dbReference>
<protein>
    <submittedName>
        <fullName evidence="2">ABC-2 family transporter</fullName>
    </submittedName>
</protein>
<reference evidence="2 3" key="1">
    <citation type="submission" date="2018-05" db="EMBL/GenBank/DDBJ databases">
        <title>Genomic Encyclopedia of Type Strains, Phase IV (KMG-IV): sequencing the most valuable type-strain genomes for metagenomic binning, comparative biology and taxonomic classification.</title>
        <authorList>
            <person name="Goeker M."/>
        </authorList>
    </citation>
    <scope>NUCLEOTIDE SEQUENCE [LARGE SCALE GENOMIC DNA]</scope>
    <source>
        <strain evidence="2 3">DSM 28816</strain>
    </source>
</reference>